<organism evidence="1">
    <name type="scientific">Arundo donax</name>
    <name type="common">Giant reed</name>
    <name type="synonym">Donax arundinaceus</name>
    <dbReference type="NCBI Taxonomy" id="35708"/>
    <lineage>
        <taxon>Eukaryota</taxon>
        <taxon>Viridiplantae</taxon>
        <taxon>Streptophyta</taxon>
        <taxon>Embryophyta</taxon>
        <taxon>Tracheophyta</taxon>
        <taxon>Spermatophyta</taxon>
        <taxon>Magnoliopsida</taxon>
        <taxon>Liliopsida</taxon>
        <taxon>Poales</taxon>
        <taxon>Poaceae</taxon>
        <taxon>PACMAD clade</taxon>
        <taxon>Arundinoideae</taxon>
        <taxon>Arundineae</taxon>
        <taxon>Arundo</taxon>
    </lineage>
</organism>
<name>A0A0A9GE88_ARUDO</name>
<proteinExistence type="predicted"/>
<protein>
    <submittedName>
        <fullName evidence="1">Uncharacterized protein</fullName>
    </submittedName>
</protein>
<evidence type="ECO:0000313" key="1">
    <source>
        <dbReference type="EMBL" id="JAE21744.1"/>
    </source>
</evidence>
<reference evidence="1" key="1">
    <citation type="submission" date="2014-09" db="EMBL/GenBank/DDBJ databases">
        <authorList>
            <person name="Magalhaes I.L.F."/>
            <person name="Oliveira U."/>
            <person name="Santos F.R."/>
            <person name="Vidigal T.H.D.A."/>
            <person name="Brescovit A.D."/>
            <person name="Santos A.J."/>
        </authorList>
    </citation>
    <scope>NUCLEOTIDE SEQUENCE</scope>
    <source>
        <tissue evidence="1">Shoot tissue taken approximately 20 cm above the soil surface</tissue>
    </source>
</reference>
<dbReference type="AlphaFoldDB" id="A0A0A9GE88"/>
<dbReference type="EMBL" id="GBRH01176152">
    <property type="protein sequence ID" value="JAE21744.1"/>
    <property type="molecule type" value="Transcribed_RNA"/>
</dbReference>
<accession>A0A0A9GE88</accession>
<reference evidence="1" key="2">
    <citation type="journal article" date="2015" name="Data Brief">
        <title>Shoot transcriptome of the giant reed, Arundo donax.</title>
        <authorList>
            <person name="Barrero R.A."/>
            <person name="Guerrero F.D."/>
            <person name="Moolhuijzen P."/>
            <person name="Goolsby J.A."/>
            <person name="Tidwell J."/>
            <person name="Bellgard S.E."/>
            <person name="Bellgard M.I."/>
        </authorList>
    </citation>
    <scope>NUCLEOTIDE SEQUENCE</scope>
    <source>
        <tissue evidence="1">Shoot tissue taken approximately 20 cm above the soil surface</tissue>
    </source>
</reference>
<sequence length="92" mass="10741">MAPHQFSMIILEAICHKTHLLNPCQLISVSKTVEMIKYWSMNGNMYKEYLSRKSQRDMVQECWIAAKRRNIPGKNKLEGPWRLFTRATGAIT</sequence>